<protein>
    <submittedName>
        <fullName evidence="1">Uncharacterized protein</fullName>
    </submittedName>
</protein>
<name>K9ZQG8_ANACC</name>
<keyword evidence="2" id="KW-1185">Reference proteome</keyword>
<accession>K9ZQG8</accession>
<evidence type="ECO:0000313" key="2">
    <source>
        <dbReference type="Proteomes" id="UP000010474"/>
    </source>
</evidence>
<dbReference type="STRING" id="272123.Anacy_5462"/>
<dbReference type="KEGG" id="acy:Anacy_5462"/>
<dbReference type="HOGENOM" id="CLU_3057885_0_0_3"/>
<organism evidence="1 2">
    <name type="scientific">Anabaena cylindrica (strain ATCC 27899 / PCC 7122)</name>
    <dbReference type="NCBI Taxonomy" id="272123"/>
    <lineage>
        <taxon>Bacteria</taxon>
        <taxon>Bacillati</taxon>
        <taxon>Cyanobacteriota</taxon>
        <taxon>Cyanophyceae</taxon>
        <taxon>Nostocales</taxon>
        <taxon>Nostocaceae</taxon>
        <taxon>Anabaena</taxon>
    </lineage>
</organism>
<reference evidence="2" key="1">
    <citation type="journal article" date="2013" name="Proc. Natl. Acad. Sci. U.S.A.">
        <title>Improving the coverage of the cyanobacterial phylum using diversity-driven genome sequencing.</title>
        <authorList>
            <person name="Shih P.M."/>
            <person name="Wu D."/>
            <person name="Latifi A."/>
            <person name="Axen S.D."/>
            <person name="Fewer D.P."/>
            <person name="Talla E."/>
            <person name="Calteau A."/>
            <person name="Cai F."/>
            <person name="Tandeau de Marsac N."/>
            <person name="Rippka R."/>
            <person name="Herdman M."/>
            <person name="Sivonen K."/>
            <person name="Coursin T."/>
            <person name="Laurent T."/>
            <person name="Goodwin L."/>
            <person name="Nolan M."/>
            <person name="Davenport K.W."/>
            <person name="Han C.S."/>
            <person name="Rubin E.M."/>
            <person name="Eisen J.A."/>
            <person name="Woyke T."/>
            <person name="Gugger M."/>
            <person name="Kerfeld C.A."/>
        </authorList>
    </citation>
    <scope>NUCLEOTIDE SEQUENCE [LARGE SCALE GENOMIC DNA]</scope>
    <source>
        <strain evidence="2">ATCC 27899 / PCC 7122</strain>
    </source>
</reference>
<evidence type="ECO:0000313" key="1">
    <source>
        <dbReference type="EMBL" id="AFZ60777.1"/>
    </source>
</evidence>
<gene>
    <name evidence="1" type="ordered locus">Anacy_5462</name>
</gene>
<sequence length="53" mass="6499">MNRKGREEREGKRKEGRRKIYFLKVPKNGLIKGFHDYQDLHKIAIRRKFDLID</sequence>
<dbReference type="EMBL" id="CP003659">
    <property type="protein sequence ID" value="AFZ60777.1"/>
    <property type="molecule type" value="Genomic_DNA"/>
</dbReference>
<dbReference type="AlphaFoldDB" id="K9ZQG8"/>
<proteinExistence type="predicted"/>
<dbReference type="Proteomes" id="UP000010474">
    <property type="component" value="Chromosome"/>
</dbReference>